<reference evidence="2" key="1">
    <citation type="submission" date="2021-12" db="EMBL/GenBank/DDBJ databases">
        <title>Black yeast isolated from Biological Soil Crust.</title>
        <authorList>
            <person name="Kurbessoian T."/>
        </authorList>
    </citation>
    <scope>NUCLEOTIDE SEQUENCE</scope>
    <source>
        <strain evidence="2">CCFEE 5208</strain>
    </source>
</reference>
<accession>A0AAN6IZH7</accession>
<dbReference type="Proteomes" id="UP001168146">
    <property type="component" value="Unassembled WGS sequence"/>
</dbReference>
<organism evidence="2 3">
    <name type="scientific">Friedmanniomyces endolithicus</name>
    <dbReference type="NCBI Taxonomy" id="329885"/>
    <lineage>
        <taxon>Eukaryota</taxon>
        <taxon>Fungi</taxon>
        <taxon>Dikarya</taxon>
        <taxon>Ascomycota</taxon>
        <taxon>Pezizomycotina</taxon>
        <taxon>Dothideomycetes</taxon>
        <taxon>Dothideomycetidae</taxon>
        <taxon>Mycosphaerellales</taxon>
        <taxon>Teratosphaeriaceae</taxon>
        <taxon>Friedmanniomyces</taxon>
    </lineage>
</organism>
<dbReference type="AlphaFoldDB" id="A0AAN6IZH7"/>
<feature type="region of interest" description="Disordered" evidence="1">
    <location>
        <begin position="70"/>
        <end position="90"/>
    </location>
</feature>
<comment type="caution">
    <text evidence="2">The sequence shown here is derived from an EMBL/GenBank/DDBJ whole genome shotgun (WGS) entry which is preliminary data.</text>
</comment>
<name>A0AAN6IZH7_9PEZI</name>
<protein>
    <submittedName>
        <fullName evidence="2">Uncharacterized protein</fullName>
    </submittedName>
</protein>
<evidence type="ECO:0000256" key="1">
    <source>
        <dbReference type="SAM" id="MobiDB-lite"/>
    </source>
</evidence>
<proteinExistence type="predicted"/>
<evidence type="ECO:0000313" key="2">
    <source>
        <dbReference type="EMBL" id="KAK0302996.1"/>
    </source>
</evidence>
<sequence length="276" mass="30825">MNSESYDDIFTRASEGQRNFIEVTMDHADIVLLPENQRGAIVTRRLGGCSGVVILGRTAAIMAHIAPLPTGPTRGAQAPRRSGTADQTLSESEKHFTDILRHVENLYVVHRPHFPSEATIWGFYLAGAEGVTDDLRAIASRRFAALGLRGRHTYYQAYTSVDRRDEVRVGVQIDGAGSTSFYVETRHMESIRFPDPLPDPHASQRAGQPRQNNFLTMSARDPRFVQMVFGRAVAPDLTRFNGVTRWQSRLEEVQFSIPVLGVMYRQNQAEILNGAV</sequence>
<gene>
    <name evidence="2" type="ORF">LTR82_017705</name>
</gene>
<dbReference type="EMBL" id="JASUXU010000163">
    <property type="protein sequence ID" value="KAK0302996.1"/>
    <property type="molecule type" value="Genomic_DNA"/>
</dbReference>
<evidence type="ECO:0000313" key="3">
    <source>
        <dbReference type="Proteomes" id="UP001168146"/>
    </source>
</evidence>